<proteinExistence type="predicted"/>
<accession>A0ABZ1DAB7</accession>
<dbReference type="EMBL" id="CP141891">
    <property type="protein sequence ID" value="WRT70738.1"/>
    <property type="molecule type" value="Genomic_DNA"/>
</dbReference>
<evidence type="ECO:0000313" key="2">
    <source>
        <dbReference type="Proteomes" id="UP001329825"/>
    </source>
</evidence>
<evidence type="ECO:0000313" key="1">
    <source>
        <dbReference type="EMBL" id="WRT70738.1"/>
    </source>
</evidence>
<dbReference type="Proteomes" id="UP001329825">
    <property type="component" value="Chromosome 11"/>
</dbReference>
<gene>
    <name evidence="1" type="ORF">IL334_007736</name>
</gene>
<name>A0ABZ1DAB7_9TREE</name>
<dbReference type="RefSeq" id="XP_062795477.1">
    <property type="nucleotide sequence ID" value="XM_062939426.1"/>
</dbReference>
<reference evidence="1 2" key="1">
    <citation type="submission" date="2024-01" db="EMBL/GenBank/DDBJ databases">
        <title>Comparative genomics of Cryptococcus and Kwoniella reveals pathogenesis evolution and contrasting modes of karyotype evolution via chromosome fusion or intercentromeric recombination.</title>
        <authorList>
            <person name="Coelho M.A."/>
            <person name="David-Palma M."/>
            <person name="Shea T."/>
            <person name="Bowers K."/>
            <person name="McGinley-Smith S."/>
            <person name="Mohammad A.W."/>
            <person name="Gnirke A."/>
            <person name="Yurkov A.M."/>
            <person name="Nowrousian M."/>
            <person name="Sun S."/>
            <person name="Cuomo C.A."/>
            <person name="Heitman J."/>
        </authorList>
    </citation>
    <scope>NUCLEOTIDE SEQUENCE [LARGE SCALE GENOMIC DNA]</scope>
    <source>
        <strain evidence="1">CBS 11374</strain>
    </source>
</reference>
<sequence>MKSLRIHQTEVWQLKEFLFLFYARDVGSFEDEAKGICFTDCLFTCWSASPVEGTDLAFFICFPDLVPCTRDRVSDGISPCQADGRSGSLSGSLNGSSLEIGTERANEDEAAAGTGSTTLDFPVSSFLAEDSSFSLDVATTLLESPFVPLKGAGRAAALGVEDEAPVSSLTMLLEVGEIVELAFSG</sequence>
<protein>
    <submittedName>
        <fullName evidence="1">Uncharacterized protein</fullName>
    </submittedName>
</protein>
<organism evidence="1 2">
    <name type="scientific">Kwoniella shivajii</name>
    <dbReference type="NCBI Taxonomy" id="564305"/>
    <lineage>
        <taxon>Eukaryota</taxon>
        <taxon>Fungi</taxon>
        <taxon>Dikarya</taxon>
        <taxon>Basidiomycota</taxon>
        <taxon>Agaricomycotina</taxon>
        <taxon>Tremellomycetes</taxon>
        <taxon>Tremellales</taxon>
        <taxon>Cryptococcaceae</taxon>
        <taxon>Kwoniella</taxon>
    </lineage>
</organism>
<dbReference type="GeneID" id="87959866"/>
<keyword evidence="2" id="KW-1185">Reference proteome</keyword>